<dbReference type="PROSITE" id="PS50600">
    <property type="entry name" value="ULP_PROTEASE"/>
    <property type="match status" value="1"/>
</dbReference>
<dbReference type="SUPFAM" id="SSF54001">
    <property type="entry name" value="Cysteine proteinases"/>
    <property type="match status" value="1"/>
</dbReference>
<keyword evidence="2" id="KW-0645">Protease</keyword>
<dbReference type="AlphaFoldDB" id="A0AAD8HLF1"/>
<organism evidence="7 8">
    <name type="scientific">Heracleum sosnowskyi</name>
    <dbReference type="NCBI Taxonomy" id="360622"/>
    <lineage>
        <taxon>Eukaryota</taxon>
        <taxon>Viridiplantae</taxon>
        <taxon>Streptophyta</taxon>
        <taxon>Embryophyta</taxon>
        <taxon>Tracheophyta</taxon>
        <taxon>Spermatophyta</taxon>
        <taxon>Magnoliopsida</taxon>
        <taxon>eudicotyledons</taxon>
        <taxon>Gunneridae</taxon>
        <taxon>Pentapetalae</taxon>
        <taxon>asterids</taxon>
        <taxon>campanulids</taxon>
        <taxon>Apiales</taxon>
        <taxon>Apiaceae</taxon>
        <taxon>Apioideae</taxon>
        <taxon>apioid superclade</taxon>
        <taxon>Tordylieae</taxon>
        <taxon>Tordyliinae</taxon>
        <taxon>Heracleum</taxon>
    </lineage>
</organism>
<evidence type="ECO:0000256" key="3">
    <source>
        <dbReference type="ARBA" id="ARBA00022801"/>
    </source>
</evidence>
<dbReference type="InterPro" id="IPR003653">
    <property type="entry name" value="Peptidase_C48_C"/>
</dbReference>
<comment type="caution">
    <text evidence="7">The sequence shown here is derived from an EMBL/GenBank/DDBJ whole genome shotgun (WGS) entry which is preliminary data.</text>
</comment>
<dbReference type="Pfam" id="PF02902">
    <property type="entry name" value="Peptidase_C48"/>
    <property type="match status" value="1"/>
</dbReference>
<evidence type="ECO:0000259" key="6">
    <source>
        <dbReference type="PROSITE" id="PS50600"/>
    </source>
</evidence>
<dbReference type="GO" id="GO:0006508">
    <property type="term" value="P:proteolysis"/>
    <property type="evidence" value="ECO:0007669"/>
    <property type="project" value="UniProtKB-KW"/>
</dbReference>
<evidence type="ECO:0000256" key="4">
    <source>
        <dbReference type="ARBA" id="ARBA00022807"/>
    </source>
</evidence>
<dbReference type="GO" id="GO:0008234">
    <property type="term" value="F:cysteine-type peptidase activity"/>
    <property type="evidence" value="ECO:0007669"/>
    <property type="project" value="UniProtKB-KW"/>
</dbReference>
<keyword evidence="4" id="KW-0788">Thiol protease</keyword>
<keyword evidence="3" id="KW-0378">Hydrolase</keyword>
<evidence type="ECO:0000256" key="1">
    <source>
        <dbReference type="ARBA" id="ARBA00005234"/>
    </source>
</evidence>
<name>A0AAD8HLF1_9APIA</name>
<feature type="coiled-coil region" evidence="5">
    <location>
        <begin position="342"/>
        <end position="372"/>
    </location>
</feature>
<proteinExistence type="inferred from homology"/>
<keyword evidence="8" id="KW-1185">Reference proteome</keyword>
<dbReference type="PANTHER" id="PTHR46915:SF6">
    <property type="entry name" value="CYSTEINE PROTEINASES SUPERFAMILY PROTEIN"/>
    <property type="match status" value="1"/>
</dbReference>
<sequence length="513" mass="60611">MYYMRRLWSVLPEKIRVCCVYIDPAWMFKFRTQLSERNGVIEWFGRFDIFLKKYVFFPLCISNHWTLVVLCNPGGNIKIKKERPSMILLDSLEGLFKNEVEVTMSSLLHMLYEGRFSSTNDFAKIKLVIPKVPTQTNDTTCGFYVLFYMTLFLKEFPDIFDSTAGYPACLNRDWFTLEEFDSFHSSLKDIFNRIDDYTSPNLMSDSLGGLNNDQNTIDVIRSCLQYKGEKKINMSINKCKKRKKYDSPDFFYLDRASAKNLFEKYEYPRYKNWMDCSLRKIEMFLLKSESLSEGGLNTLSANTEDFNSWKYEDEEKRNEEYQNEEHMNMTYYPKNKITTEEKQTSDEDREVLKNTVEELEESLNTFEKYSDNFIELLKELSSKFKEEECVVALKDKFVDLNNAANWVAETITTEEKQTSDEDREVLKNTVEELEESLNTFEKWSDNFIELLKELSSKFKEEECVVALKDKFVDLNNAANWVAETVFDNTIGSMYVERLNVASRERRRKDNKTT</sequence>
<evidence type="ECO:0000256" key="5">
    <source>
        <dbReference type="SAM" id="Coils"/>
    </source>
</evidence>
<evidence type="ECO:0000313" key="7">
    <source>
        <dbReference type="EMBL" id="KAK1369339.1"/>
    </source>
</evidence>
<dbReference type="EMBL" id="JAUIZM010000008">
    <property type="protein sequence ID" value="KAK1369339.1"/>
    <property type="molecule type" value="Genomic_DNA"/>
</dbReference>
<protein>
    <recommendedName>
        <fullName evidence="6">Ubiquitin-like protease family profile domain-containing protein</fullName>
    </recommendedName>
</protein>
<dbReference type="Gene3D" id="3.40.395.10">
    <property type="entry name" value="Adenoviral Proteinase, Chain A"/>
    <property type="match status" value="1"/>
</dbReference>
<dbReference type="InterPro" id="IPR038765">
    <property type="entry name" value="Papain-like_cys_pep_sf"/>
</dbReference>
<gene>
    <name evidence="7" type="ORF">POM88_035431</name>
</gene>
<evidence type="ECO:0000313" key="8">
    <source>
        <dbReference type="Proteomes" id="UP001237642"/>
    </source>
</evidence>
<keyword evidence="5" id="KW-0175">Coiled coil</keyword>
<evidence type="ECO:0000256" key="2">
    <source>
        <dbReference type="ARBA" id="ARBA00022670"/>
    </source>
</evidence>
<accession>A0AAD8HLF1</accession>
<reference evidence="7" key="1">
    <citation type="submission" date="2023-02" db="EMBL/GenBank/DDBJ databases">
        <title>Genome of toxic invasive species Heracleum sosnowskyi carries increased number of genes despite the absence of recent whole-genome duplications.</title>
        <authorList>
            <person name="Schelkunov M."/>
            <person name="Shtratnikova V."/>
            <person name="Makarenko M."/>
            <person name="Klepikova A."/>
            <person name="Omelchenko D."/>
            <person name="Novikova G."/>
            <person name="Obukhova E."/>
            <person name="Bogdanov V."/>
            <person name="Penin A."/>
            <person name="Logacheva M."/>
        </authorList>
    </citation>
    <scope>NUCLEOTIDE SEQUENCE</scope>
    <source>
        <strain evidence="7">Hsosn_3</strain>
        <tissue evidence="7">Leaf</tissue>
    </source>
</reference>
<dbReference type="GO" id="GO:0016926">
    <property type="term" value="P:protein desumoylation"/>
    <property type="evidence" value="ECO:0007669"/>
    <property type="project" value="UniProtKB-ARBA"/>
</dbReference>
<feature type="domain" description="Ubiquitin-like protease family profile" evidence="6">
    <location>
        <begin position="1"/>
        <end position="152"/>
    </location>
</feature>
<reference evidence="7" key="2">
    <citation type="submission" date="2023-05" db="EMBL/GenBank/DDBJ databases">
        <authorList>
            <person name="Schelkunov M.I."/>
        </authorList>
    </citation>
    <scope>NUCLEOTIDE SEQUENCE</scope>
    <source>
        <strain evidence="7">Hsosn_3</strain>
        <tissue evidence="7">Leaf</tissue>
    </source>
</reference>
<dbReference type="PANTHER" id="PTHR46915">
    <property type="entry name" value="UBIQUITIN-LIKE PROTEASE 4-RELATED"/>
    <property type="match status" value="1"/>
</dbReference>
<comment type="similarity">
    <text evidence="1">Belongs to the peptidase C48 family.</text>
</comment>
<dbReference type="Proteomes" id="UP001237642">
    <property type="component" value="Unassembled WGS sequence"/>
</dbReference>